<sequence length="167" mass="18250">MICLFRRPALTLMAGSFLAMAGLADLPLTDNQAFAQSFSEMAKPEVPAEVNNYPLDEAFLTKMEAAQAELNTIDMSGQSNDEAGTGDHSPKALAARIEKQPKVMDVLKKHGLTAQDYIYGYFALVSSVSAVEAEDEEQIVDELQGINPAHIAFGKQYLDRIHKLMGE</sequence>
<dbReference type="EMBL" id="QNRH01000002">
    <property type="protein sequence ID" value="RBO97877.1"/>
    <property type="molecule type" value="Genomic_DNA"/>
</dbReference>
<name>A0A366E6D3_9HYPH</name>
<evidence type="ECO:0000313" key="2">
    <source>
        <dbReference type="EMBL" id="RBO97877.1"/>
    </source>
</evidence>
<evidence type="ECO:0000256" key="1">
    <source>
        <dbReference type="SAM" id="SignalP"/>
    </source>
</evidence>
<organism evidence="2 3">
    <name type="scientific">Pseudochrobactrum asaccharolyticum</name>
    <dbReference type="NCBI Taxonomy" id="354351"/>
    <lineage>
        <taxon>Bacteria</taxon>
        <taxon>Pseudomonadati</taxon>
        <taxon>Pseudomonadota</taxon>
        <taxon>Alphaproteobacteria</taxon>
        <taxon>Hyphomicrobiales</taxon>
        <taxon>Brucellaceae</taxon>
        <taxon>Pseudochrobactrum</taxon>
    </lineage>
</organism>
<evidence type="ECO:0008006" key="4">
    <source>
        <dbReference type="Google" id="ProtNLM"/>
    </source>
</evidence>
<reference evidence="2 3" key="1">
    <citation type="submission" date="2018-06" db="EMBL/GenBank/DDBJ databases">
        <title>Genomic Encyclopedia of Type Strains, Phase IV (KMG-IV): sequencing the most valuable type-strain genomes for metagenomic binning, comparative biology and taxonomic classification.</title>
        <authorList>
            <person name="Goeker M."/>
        </authorList>
    </citation>
    <scope>NUCLEOTIDE SEQUENCE [LARGE SCALE GENOMIC DNA]</scope>
    <source>
        <strain evidence="2 3">DSM 25619</strain>
    </source>
</reference>
<evidence type="ECO:0000313" key="3">
    <source>
        <dbReference type="Proteomes" id="UP000252893"/>
    </source>
</evidence>
<proteinExistence type="predicted"/>
<gene>
    <name evidence="2" type="ORF">DFR47_102668</name>
</gene>
<feature type="chain" id="PRO_5017001585" description="DUF4168 domain-containing protein" evidence="1">
    <location>
        <begin position="22"/>
        <end position="167"/>
    </location>
</feature>
<comment type="caution">
    <text evidence="2">The sequence shown here is derived from an EMBL/GenBank/DDBJ whole genome shotgun (WGS) entry which is preliminary data.</text>
</comment>
<keyword evidence="1" id="KW-0732">Signal</keyword>
<keyword evidence="3" id="KW-1185">Reference proteome</keyword>
<dbReference type="AlphaFoldDB" id="A0A366E6D3"/>
<protein>
    <recommendedName>
        <fullName evidence="4">DUF4168 domain-containing protein</fullName>
    </recommendedName>
</protein>
<dbReference type="Proteomes" id="UP000252893">
    <property type="component" value="Unassembled WGS sequence"/>
</dbReference>
<feature type="signal peptide" evidence="1">
    <location>
        <begin position="1"/>
        <end position="21"/>
    </location>
</feature>
<accession>A0A366E6D3</accession>